<comment type="caution">
    <text evidence="1">The sequence shown here is derived from an EMBL/GenBank/DDBJ whole genome shotgun (WGS) entry which is preliminary data.</text>
</comment>
<gene>
    <name evidence="1" type="ORF">LCGC14_2240610</name>
</gene>
<evidence type="ECO:0000313" key="1">
    <source>
        <dbReference type="EMBL" id="KKL56916.1"/>
    </source>
</evidence>
<name>A0A0F9DT42_9ZZZZ</name>
<reference evidence="1" key="1">
    <citation type="journal article" date="2015" name="Nature">
        <title>Complex archaea that bridge the gap between prokaryotes and eukaryotes.</title>
        <authorList>
            <person name="Spang A."/>
            <person name="Saw J.H."/>
            <person name="Jorgensen S.L."/>
            <person name="Zaremba-Niedzwiedzka K."/>
            <person name="Martijn J."/>
            <person name="Lind A.E."/>
            <person name="van Eijk R."/>
            <person name="Schleper C."/>
            <person name="Guy L."/>
            <person name="Ettema T.J."/>
        </authorList>
    </citation>
    <scope>NUCLEOTIDE SEQUENCE</scope>
</reference>
<proteinExistence type="predicted"/>
<sequence length="367" mass="40117">LIASYGESGFWDGSIQARPHPTKADKFQLAFGHHRKEAAKRARLKDLGVVVSKRDNATMLRMMATENAEEFKHSPLVTQETIGAVIEAYGAGEIDLEAVARDAKGHHAQHGVYSVFPDGKTASGLGVWQAQGPEDADGRFVGGSPYTCLTVARFLGWTKADGTQATHACRVAFDAWHAAHRYGVDVGKYIGRIPTEAQSTKATEQILTSVRTATREAERAGLSPSAVSRAAKEAARDVVAEFRGDTSARDLEAAGRAKRIGSAAADKAKVAAGIKVNRKAPRPLPNFVLKLSDEIRDRVDRLLADIGEKTDAVLPYRDQLPSHVTRRITRVLRAKGDEVQRRFHRSAKELEARMVRDVSPQERKRLG</sequence>
<accession>A0A0F9DT42</accession>
<protein>
    <submittedName>
        <fullName evidence="1">Uncharacterized protein</fullName>
    </submittedName>
</protein>
<feature type="non-terminal residue" evidence="1">
    <location>
        <position position="1"/>
    </location>
</feature>
<dbReference type="EMBL" id="LAZR01030336">
    <property type="protein sequence ID" value="KKL56916.1"/>
    <property type="molecule type" value="Genomic_DNA"/>
</dbReference>
<dbReference type="AlphaFoldDB" id="A0A0F9DT42"/>
<dbReference type="SUPFAM" id="SSF110849">
    <property type="entry name" value="ParB/Sulfiredoxin"/>
    <property type="match status" value="1"/>
</dbReference>
<organism evidence="1">
    <name type="scientific">marine sediment metagenome</name>
    <dbReference type="NCBI Taxonomy" id="412755"/>
    <lineage>
        <taxon>unclassified sequences</taxon>
        <taxon>metagenomes</taxon>
        <taxon>ecological metagenomes</taxon>
    </lineage>
</organism>
<dbReference type="InterPro" id="IPR036086">
    <property type="entry name" value="ParB/Sulfiredoxin_sf"/>
</dbReference>